<dbReference type="PANTHER" id="PTHR47197:SF3">
    <property type="entry name" value="DIHYDRO-HEME D1 DEHYDROGENASE"/>
    <property type="match status" value="1"/>
</dbReference>
<accession>A0A3Q9IST0</accession>
<reference evidence="1 2" key="1">
    <citation type="submission" date="2018-10" db="EMBL/GenBank/DDBJ databases">
        <title>Butyricimonas faecalis sp. nov., isolated from human faeces and emended description of the genus Butyricimonas.</title>
        <authorList>
            <person name="Le Roy T."/>
            <person name="Van der Smissen P."/>
            <person name="Paquot A."/>
            <person name="Delzenne N."/>
            <person name="Muccioli G."/>
            <person name="Collet J.-F."/>
            <person name="Cani P.D."/>
        </authorList>
    </citation>
    <scope>NUCLEOTIDE SEQUENCE [LARGE SCALE GENOMIC DNA]</scope>
    <source>
        <strain evidence="1 2">H184</strain>
    </source>
</reference>
<keyword evidence="2" id="KW-1185">Reference proteome</keyword>
<dbReference type="EMBL" id="CP032819">
    <property type="protein sequence ID" value="AZS30058.1"/>
    <property type="molecule type" value="Genomic_DNA"/>
</dbReference>
<name>A0A3Q9IST0_9BACT</name>
<dbReference type="RefSeq" id="WP_106480779.1">
    <property type="nucleotide sequence ID" value="NZ_CP032819.1"/>
</dbReference>
<dbReference type="InterPro" id="IPR011044">
    <property type="entry name" value="Quino_amine_DH_bsu"/>
</dbReference>
<dbReference type="InterPro" id="IPR051200">
    <property type="entry name" value="Host-pathogen_enzymatic-act"/>
</dbReference>
<dbReference type="KEGG" id="buy:D8S85_11210"/>
<dbReference type="Pfam" id="PF16819">
    <property type="entry name" value="DUF5074"/>
    <property type="match status" value="1"/>
</dbReference>
<proteinExistence type="predicted"/>
<protein>
    <submittedName>
        <fullName evidence="1">YncE family protein</fullName>
    </submittedName>
</protein>
<dbReference type="OrthoDB" id="792648at2"/>
<dbReference type="SUPFAM" id="SSF50969">
    <property type="entry name" value="YVTN repeat-like/Quinoprotein amine dehydrogenase"/>
    <property type="match status" value="1"/>
</dbReference>
<dbReference type="InterPro" id="IPR015943">
    <property type="entry name" value="WD40/YVTN_repeat-like_dom_sf"/>
</dbReference>
<dbReference type="Proteomes" id="UP000270673">
    <property type="component" value="Chromosome"/>
</dbReference>
<evidence type="ECO:0000313" key="2">
    <source>
        <dbReference type="Proteomes" id="UP000270673"/>
    </source>
</evidence>
<organism evidence="1 2">
    <name type="scientific">Butyricimonas faecalis</name>
    <dbReference type="NCBI Taxonomy" id="2093856"/>
    <lineage>
        <taxon>Bacteria</taxon>
        <taxon>Pseudomonadati</taxon>
        <taxon>Bacteroidota</taxon>
        <taxon>Bacteroidia</taxon>
        <taxon>Bacteroidales</taxon>
        <taxon>Odoribacteraceae</taxon>
        <taxon>Butyricimonas</taxon>
    </lineage>
</organism>
<dbReference type="AlphaFoldDB" id="A0A3Q9IST0"/>
<dbReference type="InterPro" id="IPR031815">
    <property type="entry name" value="DUF5074"/>
</dbReference>
<dbReference type="PANTHER" id="PTHR47197">
    <property type="entry name" value="PROTEIN NIRF"/>
    <property type="match status" value="1"/>
</dbReference>
<gene>
    <name evidence="1" type="ORF">D8S85_11210</name>
</gene>
<sequence>MNKGVFRLFIFLLGMLSVYSCRNDDDEIIQSVVTKVTPSDSVLGPVKGFFLLNEGNMGNNKASLDYFDYATGEYHKNIFPERNPDVVKELGDVGNDIQIYGSKLYAVINCSHLIEVMDVNTAKEISKITVTNCRYIVFKDGYAYVSSYAGPVLIDPNARLGEVVKIDTATLQVVGSCTVGYQPEEMVIAGNKLYVANSGGYRVPNYDNTVSVIDLETFKEVKKITVAINLHRMRIDRNGLIYVTSRGDYYNVHSNTYVINTLNDMVESTLNFPASELYLCGDSLYSYSTEYSKITGKWTINYTIYDTKVRRVVSRNFIKDGTDKLIVTPYALAVNPETGEILVGDAGDYVTPGTLYCFTPDGKKKWSVQTGDIPAHIVFSTTSLQDYK</sequence>
<dbReference type="PROSITE" id="PS51257">
    <property type="entry name" value="PROKAR_LIPOPROTEIN"/>
    <property type="match status" value="1"/>
</dbReference>
<evidence type="ECO:0000313" key="1">
    <source>
        <dbReference type="EMBL" id="AZS30058.1"/>
    </source>
</evidence>
<dbReference type="Gene3D" id="2.130.10.10">
    <property type="entry name" value="YVTN repeat-like/Quinoprotein amine dehydrogenase"/>
    <property type="match status" value="1"/>
</dbReference>